<dbReference type="AlphaFoldDB" id="A0AAP7ZIR8"/>
<keyword evidence="4 7" id="KW-0418">Kinase</keyword>
<comment type="caution">
    <text evidence="7">The sequence shown here is derived from an EMBL/GenBank/DDBJ whole genome shotgun (WGS) entry which is preliminary data.</text>
</comment>
<organism evidence="7 8">
    <name type="scientific">Ralstonia solanacearum K60</name>
    <dbReference type="NCBI Taxonomy" id="1091042"/>
    <lineage>
        <taxon>Bacteria</taxon>
        <taxon>Pseudomonadati</taxon>
        <taxon>Pseudomonadota</taxon>
        <taxon>Betaproteobacteria</taxon>
        <taxon>Burkholderiales</taxon>
        <taxon>Burkholderiaceae</taxon>
        <taxon>Ralstonia</taxon>
        <taxon>Ralstonia solanacearum species complex</taxon>
    </lineage>
</organism>
<dbReference type="GO" id="GO:0005524">
    <property type="term" value="F:ATP binding"/>
    <property type="evidence" value="ECO:0007669"/>
    <property type="project" value="UniProtKB-KW"/>
</dbReference>
<evidence type="ECO:0000256" key="5">
    <source>
        <dbReference type="ARBA" id="ARBA00022840"/>
    </source>
</evidence>
<evidence type="ECO:0000313" key="7">
    <source>
        <dbReference type="EMBL" id="OYQ09725.1"/>
    </source>
</evidence>
<evidence type="ECO:0000256" key="3">
    <source>
        <dbReference type="ARBA" id="ARBA00022741"/>
    </source>
</evidence>
<dbReference type="Gene3D" id="3.40.1190.20">
    <property type="match status" value="1"/>
</dbReference>
<dbReference type="GO" id="GO:0016301">
    <property type="term" value="F:kinase activity"/>
    <property type="evidence" value="ECO:0007669"/>
    <property type="project" value="UniProtKB-KW"/>
</dbReference>
<reference evidence="7 8" key="1">
    <citation type="submission" date="2017-04" db="EMBL/GenBank/DDBJ databases">
        <title>Genome Announcement: Closed genomes of Ralstonia solanacearum strains K60, UW551, and UW700.</title>
        <authorList>
            <person name="Hayes M."/>
            <person name="Macintyre A.M."/>
            <person name="Allen C."/>
        </authorList>
    </citation>
    <scope>NUCLEOTIDE SEQUENCE [LARGE SCALE GENOMIC DNA]</scope>
    <source>
        <strain evidence="7 8">UW25</strain>
    </source>
</reference>
<dbReference type="InterPro" id="IPR029056">
    <property type="entry name" value="Ribokinase-like"/>
</dbReference>
<dbReference type="PANTHER" id="PTHR43085">
    <property type="entry name" value="HEXOKINASE FAMILY MEMBER"/>
    <property type="match status" value="1"/>
</dbReference>
<proteinExistence type="inferred from homology"/>
<evidence type="ECO:0000313" key="8">
    <source>
        <dbReference type="Proteomes" id="UP000216164"/>
    </source>
</evidence>
<gene>
    <name evidence="7" type="ORF">B7R77_23010</name>
</gene>
<evidence type="ECO:0000256" key="1">
    <source>
        <dbReference type="ARBA" id="ARBA00010688"/>
    </source>
</evidence>
<dbReference type="Proteomes" id="UP000216164">
    <property type="component" value="Unassembled WGS sequence"/>
</dbReference>
<dbReference type="InterPro" id="IPR011611">
    <property type="entry name" value="PfkB_dom"/>
</dbReference>
<dbReference type="EMBL" id="NCTK01000002">
    <property type="protein sequence ID" value="OYQ09725.1"/>
    <property type="molecule type" value="Genomic_DNA"/>
</dbReference>
<dbReference type="PANTHER" id="PTHR43085:SF1">
    <property type="entry name" value="PSEUDOURIDINE KINASE-RELATED"/>
    <property type="match status" value="1"/>
</dbReference>
<dbReference type="CDD" id="cd01167">
    <property type="entry name" value="bac_FRK"/>
    <property type="match status" value="1"/>
</dbReference>
<evidence type="ECO:0000256" key="4">
    <source>
        <dbReference type="ARBA" id="ARBA00022777"/>
    </source>
</evidence>
<name>A0AAP7ZIR8_RALSL</name>
<accession>A0AAP7ZIR8</accession>
<dbReference type="InterPro" id="IPR050306">
    <property type="entry name" value="PfkB_Carbo_kinase"/>
</dbReference>
<keyword evidence="5" id="KW-0067">ATP-binding</keyword>
<dbReference type="SUPFAM" id="SSF53613">
    <property type="entry name" value="Ribokinase-like"/>
    <property type="match status" value="1"/>
</dbReference>
<comment type="similarity">
    <text evidence="1">Belongs to the carbohydrate kinase PfkB family.</text>
</comment>
<evidence type="ECO:0000259" key="6">
    <source>
        <dbReference type="Pfam" id="PF00294"/>
    </source>
</evidence>
<keyword evidence="3" id="KW-0547">Nucleotide-binding</keyword>
<keyword evidence="2" id="KW-0808">Transferase</keyword>
<evidence type="ECO:0000256" key="2">
    <source>
        <dbReference type="ARBA" id="ARBA00022679"/>
    </source>
</evidence>
<feature type="domain" description="Carbohydrate kinase PfkB" evidence="6">
    <location>
        <begin position="28"/>
        <end position="314"/>
    </location>
</feature>
<protein>
    <submittedName>
        <fullName evidence="7">Carbohydrate kinase</fullName>
    </submittedName>
</protein>
<dbReference type="Pfam" id="PF00294">
    <property type="entry name" value="PfkB"/>
    <property type="match status" value="1"/>
</dbReference>
<sequence>MIHARRRSARATRPGRPNLKLTTMNLPQLVVFGEALTDFIREADGRWRSVAGGSCWNVARVCARLGVPTGFAGAVSRDAFGDELVALSRQAGLDMRFMQQAVRAPLLAMVLAAHPPQYFFIGENSADLAFDADALPDGWIEAAQIVHFGSLSLARRPLAAHLLETATALHAAGKRIAFDPNYRDAMAGPDYRPTLRRMAELASYIKVSDEDLRGLFPELDEGAALAQLRAWAPAAALLVTRGAAGMTLLTPDGTLSQPALPIPVIDTVGAGDASMGGWLASLLTRPEATPASHLQFCAASAATACARQGAHAPTREEIASMLATVG</sequence>